<dbReference type="AlphaFoldDB" id="A0A059FDF0"/>
<dbReference type="Gene3D" id="3.40.50.720">
    <property type="entry name" value="NAD(P)-binding Rossmann-like Domain"/>
    <property type="match status" value="1"/>
</dbReference>
<gene>
    <name evidence="3" type="ORF">HJA_09934</name>
</gene>
<proteinExistence type="predicted"/>
<dbReference type="PANTHER" id="PTHR12126:SF11">
    <property type="entry name" value="NADH DEHYDROGENASE [UBIQUINONE] 1 ALPHA SUBCOMPLEX SUBUNIT 9, MITOCHONDRIAL"/>
    <property type="match status" value="1"/>
</dbReference>
<dbReference type="InterPro" id="IPR036291">
    <property type="entry name" value="NAD(P)-bd_dom_sf"/>
</dbReference>
<dbReference type="SUPFAM" id="SSF51735">
    <property type="entry name" value="NAD(P)-binding Rossmann-fold domains"/>
    <property type="match status" value="1"/>
</dbReference>
<feature type="transmembrane region" description="Helical" evidence="1">
    <location>
        <begin position="307"/>
        <end position="329"/>
    </location>
</feature>
<evidence type="ECO:0000256" key="1">
    <source>
        <dbReference type="SAM" id="Phobius"/>
    </source>
</evidence>
<sequence>MKILVLGGYGLIGLSITKALLAAGHEVTGLGRSVRKGEAAVPDVTWIGRDLSHMTEAEDWTHVLAGMDVVVNAAGVLQDGMNDHVMAVQRDAVRALTAACEPAGVRQIIQISAPGVSESSDTVFYRSKAEGDAAVKASGLDWVIFRPGLVLSPQAYGGTSLLRQLAAVPLVQPVMLADADIRTVHVKDVAKAVVRAVEDRLTGVDADLLSSEPTRLEDLILAIRAWLGFAPPKAVIRAPLFLGALTARLGDLAGWLGWRPALRTTSLKVLGKGVTGNAQQWPVRNLADTLSALPSTVQERTYARTALLYPFLLLILSAFWIVSGLIGWGQQSAAMAVFGPEMPAATGKALVLGGSVADIVIGAALLVRPFTRPAALAAVLVSLAYLAGSAILAPHLWADPLGPMVKVFPAIALSLTVWTLTEAR</sequence>
<dbReference type="Pfam" id="PF13781">
    <property type="entry name" value="DoxX_3"/>
    <property type="match status" value="1"/>
</dbReference>
<dbReference type="EMBL" id="ARYJ01000005">
    <property type="protein sequence ID" value="KCZ88680.1"/>
    <property type="molecule type" value="Genomic_DNA"/>
</dbReference>
<feature type="transmembrane region" description="Helical" evidence="1">
    <location>
        <begin position="349"/>
        <end position="367"/>
    </location>
</feature>
<dbReference type="InterPro" id="IPR025695">
    <property type="entry name" value="DoxX-like"/>
</dbReference>
<keyword evidence="1" id="KW-0812">Transmembrane</keyword>
<keyword evidence="4" id="KW-1185">Reference proteome</keyword>
<dbReference type="InterPro" id="IPR016040">
    <property type="entry name" value="NAD(P)-bd_dom"/>
</dbReference>
<organism evidence="3 4">
    <name type="scientific">Hyphomonas jannaschiana VP2</name>
    <dbReference type="NCBI Taxonomy" id="1280952"/>
    <lineage>
        <taxon>Bacteria</taxon>
        <taxon>Pseudomonadati</taxon>
        <taxon>Pseudomonadota</taxon>
        <taxon>Alphaproteobacteria</taxon>
        <taxon>Hyphomonadales</taxon>
        <taxon>Hyphomonadaceae</taxon>
        <taxon>Hyphomonas</taxon>
    </lineage>
</organism>
<dbReference type="GO" id="GO:0044877">
    <property type="term" value="F:protein-containing complex binding"/>
    <property type="evidence" value="ECO:0007669"/>
    <property type="project" value="TreeGrafter"/>
</dbReference>
<feature type="domain" description="NAD(P)-binding" evidence="2">
    <location>
        <begin position="7"/>
        <end position="199"/>
    </location>
</feature>
<comment type="caution">
    <text evidence="3">The sequence shown here is derived from an EMBL/GenBank/DDBJ whole genome shotgun (WGS) entry which is preliminary data.</text>
</comment>
<evidence type="ECO:0000313" key="3">
    <source>
        <dbReference type="EMBL" id="KCZ88680.1"/>
    </source>
</evidence>
<dbReference type="PANTHER" id="PTHR12126">
    <property type="entry name" value="NADH-UBIQUINONE OXIDOREDUCTASE 39 KDA SUBUNIT-RELATED"/>
    <property type="match status" value="1"/>
</dbReference>
<accession>A0A059FDF0</accession>
<evidence type="ECO:0000259" key="2">
    <source>
        <dbReference type="Pfam" id="PF13460"/>
    </source>
</evidence>
<dbReference type="Pfam" id="PF13460">
    <property type="entry name" value="NAD_binding_10"/>
    <property type="match status" value="1"/>
</dbReference>
<name>A0A059FDF0_9PROT</name>
<dbReference type="eggNOG" id="COG0702">
    <property type="taxonomic scope" value="Bacteria"/>
</dbReference>
<protein>
    <submittedName>
        <fullName evidence="3">dTDP-4-dehydrorhamnose reductase</fullName>
    </submittedName>
</protein>
<dbReference type="InterPro" id="IPR051207">
    <property type="entry name" value="ComplexI_NDUFA9_subunit"/>
</dbReference>
<reference evidence="3 4" key="1">
    <citation type="journal article" date="2014" name="Antonie Van Leeuwenhoek">
        <title>Hyphomonas beringensis sp. nov. and Hyphomonas chukchiensis sp. nov., isolated from surface seawater of the Bering Sea and Chukchi Sea.</title>
        <authorList>
            <person name="Li C."/>
            <person name="Lai Q."/>
            <person name="Li G."/>
            <person name="Dong C."/>
            <person name="Wang J."/>
            <person name="Liao Y."/>
            <person name="Shao Z."/>
        </authorList>
    </citation>
    <scope>NUCLEOTIDE SEQUENCE [LARGE SCALE GENOMIC DNA]</scope>
    <source>
        <strain evidence="3 4">VP2</strain>
    </source>
</reference>
<keyword evidence="1" id="KW-0472">Membrane</keyword>
<feature type="transmembrane region" description="Helical" evidence="1">
    <location>
        <begin position="374"/>
        <end position="397"/>
    </location>
</feature>
<dbReference type="RefSeq" id="WP_035581548.1">
    <property type="nucleotide sequence ID" value="NZ_ARYJ01000005.1"/>
</dbReference>
<evidence type="ECO:0000313" key="4">
    <source>
        <dbReference type="Proteomes" id="UP000024816"/>
    </source>
</evidence>
<dbReference type="PATRIC" id="fig|1280952.3.peg.1984"/>
<dbReference type="OrthoDB" id="5377001at2"/>
<dbReference type="STRING" id="1280952.HJA_09934"/>
<keyword evidence="1" id="KW-1133">Transmembrane helix</keyword>
<dbReference type="Proteomes" id="UP000024816">
    <property type="component" value="Unassembled WGS sequence"/>
</dbReference>